<comment type="caution">
    <text evidence="1">The sequence shown here is derived from an EMBL/GenBank/DDBJ whole genome shotgun (WGS) entry which is preliminary data.</text>
</comment>
<gene>
    <name evidence="1" type="ORF">L3X38_001557</name>
</gene>
<dbReference type="Proteomes" id="UP001054821">
    <property type="component" value="Chromosome 1"/>
</dbReference>
<name>A0AAD4ZJY5_PRUDU</name>
<reference evidence="1 2" key="1">
    <citation type="journal article" date="2022" name="G3 (Bethesda)">
        <title>Whole-genome sequence and methylome profiling of the almond [Prunus dulcis (Mill.) D.A. Webb] cultivar 'Nonpareil'.</title>
        <authorList>
            <person name="D'Amico-Willman K.M."/>
            <person name="Ouma W.Z."/>
            <person name="Meulia T."/>
            <person name="Sideli G.M."/>
            <person name="Gradziel T.M."/>
            <person name="Fresnedo-Ramirez J."/>
        </authorList>
    </citation>
    <scope>NUCLEOTIDE SEQUENCE [LARGE SCALE GENOMIC DNA]</scope>
    <source>
        <strain evidence="1">Clone GOH B32 T37-40</strain>
    </source>
</reference>
<dbReference type="AlphaFoldDB" id="A0AAD4ZJY5"/>
<keyword evidence="2" id="KW-1185">Reference proteome</keyword>
<protein>
    <submittedName>
        <fullName evidence="1">Uncharacterized protein</fullName>
    </submittedName>
</protein>
<organism evidence="1 2">
    <name type="scientific">Prunus dulcis</name>
    <name type="common">Almond</name>
    <name type="synonym">Amygdalus dulcis</name>
    <dbReference type="NCBI Taxonomy" id="3755"/>
    <lineage>
        <taxon>Eukaryota</taxon>
        <taxon>Viridiplantae</taxon>
        <taxon>Streptophyta</taxon>
        <taxon>Embryophyta</taxon>
        <taxon>Tracheophyta</taxon>
        <taxon>Spermatophyta</taxon>
        <taxon>Magnoliopsida</taxon>
        <taxon>eudicotyledons</taxon>
        <taxon>Gunneridae</taxon>
        <taxon>Pentapetalae</taxon>
        <taxon>rosids</taxon>
        <taxon>fabids</taxon>
        <taxon>Rosales</taxon>
        <taxon>Rosaceae</taxon>
        <taxon>Amygdaloideae</taxon>
        <taxon>Amygdaleae</taxon>
        <taxon>Prunus</taxon>
    </lineage>
</organism>
<evidence type="ECO:0000313" key="2">
    <source>
        <dbReference type="Proteomes" id="UP001054821"/>
    </source>
</evidence>
<sequence>MGEAGLTKLRFSGPIKGSTFYPAKGFEILTSKLTLVAASLPTTMKTDQRQASPLEPFNFMLCSSILFFSLPKPISRQRKHHISSMEHFNFEPYSSISSHFLFCQATQELDEAFVKLPEACSTNSPKNYLFPLLRASVSHRKPKRSLSHAKLTNAQLPYHKLLMPSPRIYL</sequence>
<accession>A0AAD4ZJY5</accession>
<evidence type="ECO:0000313" key="1">
    <source>
        <dbReference type="EMBL" id="KAI5348670.1"/>
    </source>
</evidence>
<dbReference type="EMBL" id="JAJFAZ020000001">
    <property type="protein sequence ID" value="KAI5348670.1"/>
    <property type="molecule type" value="Genomic_DNA"/>
</dbReference>
<proteinExistence type="predicted"/>